<dbReference type="EMBL" id="WUUS01000010">
    <property type="protein sequence ID" value="MXR42733.1"/>
    <property type="molecule type" value="Genomic_DNA"/>
</dbReference>
<accession>A0A6B0T1S3</accession>
<dbReference type="InterPro" id="IPR036069">
    <property type="entry name" value="DUF34/NIF3_sf"/>
</dbReference>
<proteinExistence type="predicted"/>
<dbReference type="SUPFAM" id="SSF102705">
    <property type="entry name" value="NIF3 (NGG1p interacting factor 3)-like"/>
    <property type="match status" value="1"/>
</dbReference>
<dbReference type="Proteomes" id="UP000437065">
    <property type="component" value="Unassembled WGS sequence"/>
</dbReference>
<organism evidence="1 2">
    <name type="scientific">Halobaculum saliterrae</name>
    <dbReference type="NCBI Taxonomy" id="2073113"/>
    <lineage>
        <taxon>Archaea</taxon>
        <taxon>Methanobacteriati</taxon>
        <taxon>Methanobacteriota</taxon>
        <taxon>Stenosarchaea group</taxon>
        <taxon>Halobacteria</taxon>
        <taxon>Halobacteriales</taxon>
        <taxon>Haloferacaceae</taxon>
        <taxon>Halobaculum</taxon>
    </lineage>
</organism>
<dbReference type="RefSeq" id="WP_159669594.1">
    <property type="nucleotide sequence ID" value="NZ_WUUS01000010.1"/>
</dbReference>
<sequence length="279" mass="29954">MGLSTDEIMQISLDLVDWDDTPADSTVYVPGEDIETALVGIDLESPEIQLAHDQDYDLALAHHPTGMSARLDFPQVLDTQVEFMTDHGVPEEVAEEAVADLRSRMDHGGHSSNYRHDPSVAELLDQPYLNTHLAPDEYGRRVFREVADGLADDATAGDFVDALGEIPELDAAETDVLLRLGDRENDLGEVAVHHAAGTNGGASVARAYFEHGVDTVLYIHVGAGDTDELREEFAGEAKNLVVTGHIASDAIGMNAVIDALEERGVECDTISGCGIGHGE</sequence>
<gene>
    <name evidence="1" type="ORF">GRX01_15475</name>
</gene>
<reference evidence="1 2" key="1">
    <citation type="submission" date="2019-12" db="EMBL/GenBank/DDBJ databases">
        <title>Isolation and characterization of three novel carbon monoxide-oxidizing members of Halobacteria from salione crusts and soils.</title>
        <authorList>
            <person name="Myers M.R."/>
            <person name="King G.M."/>
        </authorList>
    </citation>
    <scope>NUCLEOTIDE SEQUENCE [LARGE SCALE GENOMIC DNA]</scope>
    <source>
        <strain evidence="1 2">WSA2</strain>
    </source>
</reference>
<evidence type="ECO:0000313" key="2">
    <source>
        <dbReference type="Proteomes" id="UP000437065"/>
    </source>
</evidence>
<evidence type="ECO:0000313" key="1">
    <source>
        <dbReference type="EMBL" id="MXR42733.1"/>
    </source>
</evidence>
<dbReference type="OrthoDB" id="8041at2157"/>
<protein>
    <recommendedName>
        <fullName evidence="3">Dinuclear metal center protein, YbgI/SA1388 family</fullName>
    </recommendedName>
</protein>
<name>A0A6B0T1S3_9EURY</name>
<dbReference type="AlphaFoldDB" id="A0A6B0T1S3"/>
<comment type="caution">
    <text evidence="1">The sequence shown here is derived from an EMBL/GenBank/DDBJ whole genome shotgun (WGS) entry which is preliminary data.</text>
</comment>
<keyword evidence="2" id="KW-1185">Reference proteome</keyword>
<evidence type="ECO:0008006" key="3">
    <source>
        <dbReference type="Google" id="ProtNLM"/>
    </source>
</evidence>